<feature type="compositionally biased region" description="Acidic residues" evidence="1">
    <location>
        <begin position="241"/>
        <end position="261"/>
    </location>
</feature>
<comment type="caution">
    <text evidence="2">The sequence shown here is derived from an EMBL/GenBank/DDBJ whole genome shotgun (WGS) entry which is preliminary data.</text>
</comment>
<evidence type="ECO:0008006" key="4">
    <source>
        <dbReference type="Google" id="ProtNLM"/>
    </source>
</evidence>
<reference evidence="2 3" key="1">
    <citation type="journal article" date="2019" name="Int. J. Syst. Evol. Microbiol.">
        <title>The Global Catalogue of Microorganisms (GCM) 10K type strain sequencing project: providing services to taxonomists for standard genome sequencing and annotation.</title>
        <authorList>
            <consortium name="The Broad Institute Genomics Platform"/>
            <consortium name="The Broad Institute Genome Sequencing Center for Infectious Disease"/>
            <person name="Wu L."/>
            <person name="Ma J."/>
        </authorList>
    </citation>
    <scope>NUCLEOTIDE SEQUENCE [LARGE SCALE GENOMIC DNA]</scope>
    <source>
        <strain evidence="2 3">LMG 29247</strain>
    </source>
</reference>
<name>A0ABD5SSZ3_9EURY</name>
<sequence length="295" mass="31148">MDSRTQERVEEWDSRPFNGGFDGLSDLADGDFSGAVSTAGTWLFMLNGRIVGVLDGDIEDFETASGTRYEAPHPSLPLLCTMEERGGEPRAKYYTNETPLREVDGTLQSGSFTGYIELSENVLSGDYYAVYYGGRRMAAAYIGNAERLHTGDDAFERAADEVGIYEVTDVEIDVVDVPGTADVEPDSEPESTTGSEAADRADSQDSTAADPSTAADSASDQTADSTTQSIDPIDVSSADPVDADDAAGSDPTEDVTVDDESTLSSEIDLTGEVTGITTTDESEAEAESATAGITD</sequence>
<protein>
    <recommendedName>
        <fullName evidence="4">Transcriptional regulator</fullName>
    </recommendedName>
</protein>
<evidence type="ECO:0000256" key="1">
    <source>
        <dbReference type="SAM" id="MobiDB-lite"/>
    </source>
</evidence>
<evidence type="ECO:0000313" key="2">
    <source>
        <dbReference type="EMBL" id="MFC6768466.1"/>
    </source>
</evidence>
<feature type="compositionally biased region" description="Low complexity" evidence="1">
    <location>
        <begin position="204"/>
        <end position="240"/>
    </location>
</feature>
<evidence type="ECO:0000313" key="3">
    <source>
        <dbReference type="Proteomes" id="UP001596383"/>
    </source>
</evidence>
<keyword evidence="3" id="KW-1185">Reference proteome</keyword>
<proteinExistence type="predicted"/>
<feature type="region of interest" description="Disordered" evidence="1">
    <location>
        <begin position="175"/>
        <end position="295"/>
    </location>
</feature>
<dbReference type="Proteomes" id="UP001596383">
    <property type="component" value="Unassembled WGS sequence"/>
</dbReference>
<dbReference type="RefSeq" id="WP_337959491.1">
    <property type="nucleotide sequence ID" value="NZ_JAQIVI010000561.1"/>
</dbReference>
<organism evidence="2 3">
    <name type="scientific">Natrinema soli</name>
    <dbReference type="NCBI Taxonomy" id="1930624"/>
    <lineage>
        <taxon>Archaea</taxon>
        <taxon>Methanobacteriati</taxon>
        <taxon>Methanobacteriota</taxon>
        <taxon>Stenosarchaea group</taxon>
        <taxon>Halobacteria</taxon>
        <taxon>Halobacteriales</taxon>
        <taxon>Natrialbaceae</taxon>
        <taxon>Natrinema</taxon>
    </lineage>
</organism>
<accession>A0ABD5SSZ3</accession>
<dbReference type="AlphaFoldDB" id="A0ABD5SSZ3"/>
<gene>
    <name evidence="2" type="ORF">ACFQE6_26710</name>
</gene>
<dbReference type="EMBL" id="JBHSWV010000561">
    <property type="protein sequence ID" value="MFC6768466.1"/>
    <property type="molecule type" value="Genomic_DNA"/>
</dbReference>